<feature type="domain" description="Thioesterase" evidence="3">
    <location>
        <begin position="71"/>
        <end position="148"/>
    </location>
</feature>
<keyword evidence="5" id="KW-1185">Reference proteome</keyword>
<name>A0A1C9W8W6_9GAMM</name>
<reference evidence="5" key="1">
    <citation type="submission" date="2016-01" db="EMBL/GenBank/DDBJ databases">
        <title>Complete genome sequence of Microbulbifer sp. CCB-MM1, a halophile isolated from Matang Mangrove Forest, Perak.</title>
        <authorList>
            <person name="Moh T.H."/>
            <person name="Dinesh B."/>
            <person name="Lau N.-S."/>
            <person name="Go F."/>
            <person name="Alexander Chong S.-C."/>
        </authorList>
    </citation>
    <scope>NUCLEOTIDE SEQUENCE [LARGE SCALE GENOMIC DNA]</scope>
    <source>
        <strain evidence="5">CCB-MM1</strain>
    </source>
</reference>
<accession>A0A1C9W8W6</accession>
<dbReference type="Proteomes" id="UP000095672">
    <property type="component" value="Chromosome"/>
</dbReference>
<evidence type="ECO:0000259" key="3">
    <source>
        <dbReference type="Pfam" id="PF03061"/>
    </source>
</evidence>
<dbReference type="Pfam" id="PF03061">
    <property type="entry name" value="4HBT"/>
    <property type="match status" value="2"/>
</dbReference>
<dbReference type="GO" id="GO:0047617">
    <property type="term" value="F:fatty acyl-CoA hydrolase activity"/>
    <property type="evidence" value="ECO:0007669"/>
    <property type="project" value="InterPro"/>
</dbReference>
<dbReference type="InterPro" id="IPR029069">
    <property type="entry name" value="HotDog_dom_sf"/>
</dbReference>
<evidence type="ECO:0000256" key="2">
    <source>
        <dbReference type="ARBA" id="ARBA00022801"/>
    </source>
</evidence>
<comment type="similarity">
    <text evidence="1">Belongs to the thioesterase PaaI family.</text>
</comment>
<dbReference type="STRING" id="1769779.AUP74_02203"/>
<dbReference type="SUPFAM" id="SSF54637">
    <property type="entry name" value="Thioesterase/thiol ester dehydrase-isomerase"/>
    <property type="match status" value="2"/>
</dbReference>
<dbReference type="PATRIC" id="fig|1769779.3.peg.2201"/>
<dbReference type="PANTHER" id="PTHR21660">
    <property type="entry name" value="THIOESTERASE SUPERFAMILY MEMBER-RELATED"/>
    <property type="match status" value="1"/>
</dbReference>
<proteinExistence type="inferred from homology"/>
<keyword evidence="2" id="KW-0378">Hydrolase</keyword>
<dbReference type="NCBIfam" id="TIGR00369">
    <property type="entry name" value="unchar_dom_1"/>
    <property type="match status" value="2"/>
</dbReference>
<dbReference type="RefSeq" id="WP_069947597.1">
    <property type="nucleotide sequence ID" value="NZ_CP014143.1"/>
</dbReference>
<evidence type="ECO:0000313" key="4">
    <source>
        <dbReference type="EMBL" id="AOS97617.1"/>
    </source>
</evidence>
<dbReference type="PANTHER" id="PTHR21660:SF1">
    <property type="entry name" value="ACYL-COENZYME A THIOESTERASE 13"/>
    <property type="match status" value="1"/>
</dbReference>
<evidence type="ECO:0000313" key="5">
    <source>
        <dbReference type="Proteomes" id="UP000095672"/>
    </source>
</evidence>
<dbReference type="Gene3D" id="3.10.129.10">
    <property type="entry name" value="Hotdog Thioesterase"/>
    <property type="match status" value="2"/>
</dbReference>
<sequence>MPSIIEEPHRGAIADLRALQQPGLDTFRRYIGGALPHPPIWRLTGMRPTEAGLGKSTFSMPITPWLADGTGIYWGGIYALFADSPLASAIWTTMPAGKVLTTSELNMNFVRPLSEKTRNIIGHASTVHSGSQVGLSTVLITDQDGRTLAFGSSRCLIADFPVDPEEEFPAPDTGPTAPEDPYLREVPESDFCKLEEFGGCKPIDLQQATIHEGRTHPIWLFTGYRATDIQDGFCQSTLPSSAWFSNGSFSINGGLLAWAADFTMGGAVYSTLSAGDIFATLDMHIRFTRPATIDSGPLTLTSKVLHRGRRLRVSACDIDNAEGKRVAMATGSALVIPGGAKMLSDGMKPEEIITIATAQMNQP</sequence>
<evidence type="ECO:0000256" key="1">
    <source>
        <dbReference type="ARBA" id="ARBA00008324"/>
    </source>
</evidence>
<dbReference type="EMBL" id="CP014143">
    <property type="protein sequence ID" value="AOS97617.1"/>
    <property type="molecule type" value="Genomic_DNA"/>
</dbReference>
<feature type="domain" description="Thioesterase" evidence="3">
    <location>
        <begin position="251"/>
        <end position="326"/>
    </location>
</feature>
<protein>
    <recommendedName>
        <fullName evidence="3">Thioesterase domain-containing protein</fullName>
    </recommendedName>
</protein>
<dbReference type="CDD" id="cd03443">
    <property type="entry name" value="PaaI_thioesterase"/>
    <property type="match status" value="2"/>
</dbReference>
<organism evidence="4 5">
    <name type="scientific">Microbulbifer aggregans</name>
    <dbReference type="NCBI Taxonomy" id="1769779"/>
    <lineage>
        <taxon>Bacteria</taxon>
        <taxon>Pseudomonadati</taxon>
        <taxon>Pseudomonadota</taxon>
        <taxon>Gammaproteobacteria</taxon>
        <taxon>Cellvibrionales</taxon>
        <taxon>Microbulbiferaceae</taxon>
        <taxon>Microbulbifer</taxon>
    </lineage>
</organism>
<dbReference type="InterPro" id="IPR003736">
    <property type="entry name" value="PAAI_dom"/>
</dbReference>
<dbReference type="KEGG" id="micc:AUP74_02203"/>
<dbReference type="OrthoDB" id="9813282at2"/>
<gene>
    <name evidence="4" type="ORF">AUP74_02203</name>
</gene>
<dbReference type="AlphaFoldDB" id="A0A1C9W8W6"/>
<dbReference type="InterPro" id="IPR039298">
    <property type="entry name" value="ACOT13"/>
</dbReference>
<dbReference type="InterPro" id="IPR006683">
    <property type="entry name" value="Thioestr_dom"/>
</dbReference>